<dbReference type="KEGG" id="psco:LY89DRAFT_487296"/>
<gene>
    <name evidence="2" type="ORF">LY89DRAFT_487296</name>
</gene>
<dbReference type="GeneID" id="28817586"/>
<dbReference type="Proteomes" id="UP000070700">
    <property type="component" value="Unassembled WGS sequence"/>
</dbReference>
<dbReference type="RefSeq" id="XP_018073606.1">
    <property type="nucleotide sequence ID" value="XM_018207860.1"/>
</dbReference>
<dbReference type="EMBL" id="KQ947411">
    <property type="protein sequence ID" value="KUJ19251.1"/>
    <property type="molecule type" value="Genomic_DNA"/>
</dbReference>
<protein>
    <submittedName>
        <fullName evidence="2">Uncharacterized protein</fullName>
    </submittedName>
</protein>
<name>A0A194XGI5_MOLSC</name>
<keyword evidence="1" id="KW-0472">Membrane</keyword>
<accession>A0A194XGI5</accession>
<sequence>MAEDVPYTVLSWGFCMLVARLIGILQIFNSNKAIVKVMKTLDVRRSCQRIVFFINSETVQRTPKIPLIPSF</sequence>
<keyword evidence="1" id="KW-0812">Transmembrane</keyword>
<evidence type="ECO:0000313" key="3">
    <source>
        <dbReference type="Proteomes" id="UP000070700"/>
    </source>
</evidence>
<keyword evidence="1" id="KW-1133">Transmembrane helix</keyword>
<organism evidence="2 3">
    <name type="scientific">Mollisia scopiformis</name>
    <name type="common">Conifer needle endophyte fungus</name>
    <name type="synonym">Phialocephala scopiformis</name>
    <dbReference type="NCBI Taxonomy" id="149040"/>
    <lineage>
        <taxon>Eukaryota</taxon>
        <taxon>Fungi</taxon>
        <taxon>Dikarya</taxon>
        <taxon>Ascomycota</taxon>
        <taxon>Pezizomycotina</taxon>
        <taxon>Leotiomycetes</taxon>
        <taxon>Helotiales</taxon>
        <taxon>Mollisiaceae</taxon>
        <taxon>Mollisia</taxon>
    </lineage>
</organism>
<reference evidence="2 3" key="1">
    <citation type="submission" date="2015-10" db="EMBL/GenBank/DDBJ databases">
        <title>Full genome of DAOMC 229536 Phialocephala scopiformis, a fungal endophyte of spruce producing the potent anti-insectan compound rugulosin.</title>
        <authorList>
            <consortium name="DOE Joint Genome Institute"/>
            <person name="Walker A.K."/>
            <person name="Frasz S.L."/>
            <person name="Seifert K.A."/>
            <person name="Miller J.D."/>
            <person name="Mondo S.J."/>
            <person name="Labutti K."/>
            <person name="Lipzen A."/>
            <person name="Dockter R."/>
            <person name="Kennedy M."/>
            <person name="Grigoriev I.V."/>
            <person name="Spatafora J.W."/>
        </authorList>
    </citation>
    <scope>NUCLEOTIDE SEQUENCE [LARGE SCALE GENOMIC DNA]</scope>
    <source>
        <strain evidence="2 3">CBS 120377</strain>
    </source>
</reference>
<feature type="transmembrane region" description="Helical" evidence="1">
    <location>
        <begin position="6"/>
        <end position="28"/>
    </location>
</feature>
<dbReference type="AlphaFoldDB" id="A0A194XGI5"/>
<proteinExistence type="predicted"/>
<keyword evidence="3" id="KW-1185">Reference proteome</keyword>
<evidence type="ECO:0000256" key="1">
    <source>
        <dbReference type="SAM" id="Phobius"/>
    </source>
</evidence>
<dbReference type="InParanoid" id="A0A194XGI5"/>
<evidence type="ECO:0000313" key="2">
    <source>
        <dbReference type="EMBL" id="KUJ19251.1"/>
    </source>
</evidence>